<feature type="transmembrane region" description="Helical" evidence="1">
    <location>
        <begin position="45"/>
        <end position="65"/>
    </location>
</feature>
<dbReference type="PANTHER" id="PTHR36840:SF1">
    <property type="entry name" value="BLL5714 PROTEIN"/>
    <property type="match status" value="1"/>
</dbReference>
<keyword evidence="1" id="KW-1133">Transmembrane helix</keyword>
<dbReference type="AlphaFoldDB" id="A0A077LZL3"/>
<dbReference type="EMBL" id="CAJB01000194">
    <property type="protein sequence ID" value="CCH78317.1"/>
    <property type="molecule type" value="Genomic_DNA"/>
</dbReference>
<feature type="transmembrane region" description="Helical" evidence="1">
    <location>
        <begin position="77"/>
        <end position="95"/>
    </location>
</feature>
<evidence type="ECO:0000313" key="3">
    <source>
        <dbReference type="Proteomes" id="UP000035721"/>
    </source>
</evidence>
<name>A0A077LZL3_9MICO</name>
<reference evidence="2 3" key="1">
    <citation type="journal article" date="2013" name="ISME J.">
        <title>A metabolic model for members of the genus Tetrasphaera involved in enhanced biological phosphorus removal.</title>
        <authorList>
            <person name="Kristiansen R."/>
            <person name="Nguyen H.T.T."/>
            <person name="Saunders A.M."/>
            <person name="Nielsen J.L."/>
            <person name="Wimmer R."/>
            <person name="Le V.Q."/>
            <person name="McIlroy S.J."/>
            <person name="Petrovski S."/>
            <person name="Seviour R.J."/>
            <person name="Calteau A."/>
            <person name="Nielsen K.L."/>
            <person name="Nielsen P.H."/>
        </authorList>
    </citation>
    <scope>NUCLEOTIDE SEQUENCE [LARGE SCALE GENOMIC DNA]</scope>
    <source>
        <strain evidence="2 3">T1-X7</strain>
    </source>
</reference>
<feature type="transmembrane region" description="Helical" evidence="1">
    <location>
        <begin position="225"/>
        <end position="244"/>
    </location>
</feature>
<keyword evidence="1" id="KW-0472">Membrane</keyword>
<dbReference type="PANTHER" id="PTHR36840">
    <property type="entry name" value="BLL5714 PROTEIN"/>
    <property type="match status" value="1"/>
</dbReference>
<evidence type="ECO:0000313" key="2">
    <source>
        <dbReference type="EMBL" id="CCH78317.1"/>
    </source>
</evidence>
<dbReference type="STRING" id="1194083.BN12_2730002"/>
<feature type="transmembrane region" description="Helical" evidence="1">
    <location>
        <begin position="271"/>
        <end position="293"/>
    </location>
</feature>
<accession>A0A077LZL3</accession>
<dbReference type="RefSeq" id="WP_048555274.1">
    <property type="nucleotide sequence ID" value="NZ_HF570958.1"/>
</dbReference>
<keyword evidence="1" id="KW-0812">Transmembrane</keyword>
<feature type="transmembrane region" description="Helical" evidence="1">
    <location>
        <begin position="197"/>
        <end position="218"/>
    </location>
</feature>
<feature type="transmembrane region" description="Helical" evidence="1">
    <location>
        <begin position="141"/>
        <end position="165"/>
    </location>
</feature>
<feature type="transmembrane region" description="Helical" evidence="1">
    <location>
        <begin position="101"/>
        <end position="120"/>
    </location>
</feature>
<protein>
    <submittedName>
        <fullName evidence="2">Putative Low temperature requirement A</fullName>
    </submittedName>
</protein>
<feature type="transmembrane region" description="Helical" evidence="1">
    <location>
        <begin position="305"/>
        <end position="327"/>
    </location>
</feature>
<comment type="caution">
    <text evidence="2">The sequence shown here is derived from an EMBL/GenBank/DDBJ whole genome shotgun (WGS) entry which is preliminary data.</text>
</comment>
<dbReference type="Pfam" id="PF06772">
    <property type="entry name" value="LtrA"/>
    <property type="match status" value="1"/>
</dbReference>
<dbReference type="InterPro" id="IPR010640">
    <property type="entry name" value="Low_temperature_requirement_A"/>
</dbReference>
<feature type="transmembrane region" description="Helical" evidence="1">
    <location>
        <begin position="339"/>
        <end position="370"/>
    </location>
</feature>
<proteinExistence type="predicted"/>
<evidence type="ECO:0000256" key="1">
    <source>
        <dbReference type="SAM" id="Phobius"/>
    </source>
</evidence>
<organism evidence="2 3">
    <name type="scientific">Nostocoides japonicum T1-X7</name>
    <dbReference type="NCBI Taxonomy" id="1194083"/>
    <lineage>
        <taxon>Bacteria</taxon>
        <taxon>Bacillati</taxon>
        <taxon>Actinomycetota</taxon>
        <taxon>Actinomycetes</taxon>
        <taxon>Micrococcales</taxon>
        <taxon>Intrasporangiaceae</taxon>
        <taxon>Nostocoides</taxon>
    </lineage>
</organism>
<sequence length="385" mass="40279">MAGEHDGAAHDAQSHALEYVFDILFVFTITQLAKSLADAPSWAGFGRTVLLVVLLWWTFGSYASLSRAAASGRGRAVLAVAILANFVVALSIPAATGDSRLVFALAFTLLVGSHVALYVFELDRATRSEVARVVGLRCVSPALVLAGAVVGGSGLVVLWVGAVLAELVRAWLAEHPWVATTATPSGPPDRFVQRHGVLLILVIGEAVLTIGIGLGVVLRDLDAEQVVVLLTALALAATLYWAYFGEGADDTAYRRLTAAEPHHRETLSLLAFGYAFALMLVGVDVAVAGLHDVLDHPTDPASASFGGYLAGGVGAYWIGIGFFRLVFGMPFAALRIVGGVVLAALAFLGEVSGLVELVGLLAGSVTILLIEEIRIHRARPTPGAT</sequence>
<dbReference type="Proteomes" id="UP000035721">
    <property type="component" value="Unassembled WGS sequence"/>
</dbReference>
<gene>
    <name evidence="2" type="ORF">BN12_2730002</name>
</gene>
<keyword evidence="3" id="KW-1185">Reference proteome</keyword>